<dbReference type="Pfam" id="PF14490">
    <property type="entry name" value="HHH_RecD2"/>
    <property type="match status" value="1"/>
</dbReference>
<dbReference type="InterPro" id="IPR006345">
    <property type="entry name" value="RecD2"/>
</dbReference>
<dbReference type="InterPro" id="IPR027785">
    <property type="entry name" value="UvrD-like_helicase_C"/>
</dbReference>
<dbReference type="InterPro" id="IPR029493">
    <property type="entry name" value="RecD2-like_HHH"/>
</dbReference>
<dbReference type="Gene3D" id="3.40.50.300">
    <property type="entry name" value="P-loop containing nucleotide triphosphate hydrolases"/>
    <property type="match status" value="2"/>
</dbReference>
<comment type="caution">
    <text evidence="6">The sequence shown here is derived from an EMBL/GenBank/DDBJ whole genome shotgun (WGS) entry which is preliminary data.</text>
</comment>
<evidence type="ECO:0000256" key="3">
    <source>
        <dbReference type="HAMAP-Rule" id="MF_01488"/>
    </source>
</evidence>
<dbReference type="GO" id="GO:0016887">
    <property type="term" value="F:ATP hydrolysis activity"/>
    <property type="evidence" value="ECO:0007669"/>
    <property type="project" value="RHEA"/>
</dbReference>
<dbReference type="PANTHER" id="PTHR43788">
    <property type="entry name" value="DNA2/NAM7 HELICASE FAMILY MEMBER"/>
    <property type="match status" value="1"/>
</dbReference>
<proteinExistence type="inferred from homology"/>
<dbReference type="Gene3D" id="1.10.150.20">
    <property type="entry name" value="5' to 3' exonuclease, C-terminal subdomain"/>
    <property type="match status" value="1"/>
</dbReference>
<dbReference type="GO" id="GO:0006310">
    <property type="term" value="P:DNA recombination"/>
    <property type="evidence" value="ECO:0007669"/>
    <property type="project" value="InterPro"/>
</dbReference>
<dbReference type="InterPro" id="IPR003593">
    <property type="entry name" value="AAA+_ATPase"/>
</dbReference>
<dbReference type="GO" id="GO:0004527">
    <property type="term" value="F:exonuclease activity"/>
    <property type="evidence" value="ECO:0007669"/>
    <property type="project" value="UniProtKB-KW"/>
</dbReference>
<dbReference type="InterPro" id="IPR041451">
    <property type="entry name" value="RecD2_SH13"/>
</dbReference>
<dbReference type="GO" id="GO:0009338">
    <property type="term" value="C:exodeoxyribonuclease V complex"/>
    <property type="evidence" value="ECO:0007669"/>
    <property type="project" value="TreeGrafter"/>
</dbReference>
<dbReference type="InterPro" id="IPR050534">
    <property type="entry name" value="Coronavir_polyprotein_1ab"/>
</dbReference>
<gene>
    <name evidence="3" type="primary">recD2</name>
    <name evidence="6" type="ORF">CDSM653_00513</name>
</gene>
<dbReference type="Gene3D" id="2.30.30.940">
    <property type="match status" value="1"/>
</dbReference>
<dbReference type="PANTHER" id="PTHR43788:SF6">
    <property type="entry name" value="DNA HELICASE B"/>
    <property type="match status" value="1"/>
</dbReference>
<dbReference type="Proteomes" id="UP000010146">
    <property type="component" value="Unassembled WGS sequence"/>
</dbReference>
<keyword evidence="6" id="KW-0269">Exonuclease</keyword>
<dbReference type="CDD" id="cd17933">
    <property type="entry name" value="DEXSc_RecD-like"/>
    <property type="match status" value="1"/>
</dbReference>
<protein>
    <recommendedName>
        <fullName evidence="3">ATP-dependent RecD2 DNA helicase</fullName>
        <ecNumber evidence="3">5.6.2.3</ecNumber>
    </recommendedName>
    <alternativeName>
        <fullName evidence="3">DNA 5'-3' helicase subunit RecD2</fullName>
    </alternativeName>
</protein>
<dbReference type="EC" id="5.6.2.3" evidence="3"/>
<keyword evidence="3" id="KW-0347">Helicase</keyword>
<evidence type="ECO:0000313" key="6">
    <source>
        <dbReference type="EMBL" id="KKC30420.1"/>
    </source>
</evidence>
<dbReference type="Gene3D" id="1.10.10.2220">
    <property type="match status" value="1"/>
</dbReference>
<dbReference type="SMART" id="SM00278">
    <property type="entry name" value="HhH1"/>
    <property type="match status" value="3"/>
</dbReference>
<dbReference type="GO" id="GO:0003677">
    <property type="term" value="F:DNA binding"/>
    <property type="evidence" value="ECO:0007669"/>
    <property type="project" value="UniProtKB-UniRule"/>
</dbReference>
<dbReference type="HAMAP" id="MF_01488">
    <property type="entry name" value="RecD2"/>
    <property type="match status" value="1"/>
</dbReference>
<reference evidence="7" key="3">
    <citation type="submission" date="2015-02" db="EMBL/GenBank/DDBJ databases">
        <title>Genome analysis of three genomes within the thermophilic hydrogenogenic bacterial species Caldanaerobacter subterraneus.</title>
        <authorList>
            <person name="Sant'Anna F.H."/>
            <person name="Lebedinsky A."/>
            <person name="Sokolova T."/>
            <person name="Robb F.T."/>
            <person name="Gonzalez J.M."/>
        </authorList>
    </citation>
    <scope>NUCLEOTIDE SEQUENCE [LARGE SCALE GENOMIC DNA]</scope>
    <source>
        <strain evidence="7">DSM 12653</strain>
    </source>
</reference>
<comment type="catalytic activity">
    <reaction evidence="3">
        <text>ATP + H2O = ADP + phosphate + H(+)</text>
        <dbReference type="Rhea" id="RHEA:13065"/>
        <dbReference type="ChEBI" id="CHEBI:15377"/>
        <dbReference type="ChEBI" id="CHEBI:15378"/>
        <dbReference type="ChEBI" id="CHEBI:30616"/>
        <dbReference type="ChEBI" id="CHEBI:43474"/>
        <dbReference type="ChEBI" id="CHEBI:456216"/>
        <dbReference type="EC" id="5.6.2.3"/>
    </reaction>
</comment>
<dbReference type="InterPro" id="IPR003583">
    <property type="entry name" value="Hlx-hairpin-Hlx_DNA-bd_motif"/>
</dbReference>
<dbReference type="Pfam" id="PF23139">
    <property type="entry name" value="OB_YrrC"/>
    <property type="match status" value="1"/>
</dbReference>
<feature type="domain" description="Helix-hairpin-helix DNA-binding motif class 1" evidence="4">
    <location>
        <begin position="211"/>
        <end position="230"/>
    </location>
</feature>
<keyword evidence="1 3" id="KW-0547">Nucleotide-binding</keyword>
<dbReference type="GO" id="GO:0017116">
    <property type="term" value="F:single-stranded DNA helicase activity"/>
    <property type="evidence" value="ECO:0007669"/>
    <property type="project" value="TreeGrafter"/>
</dbReference>
<keyword evidence="2 3" id="KW-0067">ATP-binding</keyword>
<dbReference type="EMBL" id="ABXP02000034">
    <property type="protein sequence ID" value="KKC30420.1"/>
    <property type="molecule type" value="Genomic_DNA"/>
</dbReference>
<dbReference type="InterPro" id="IPR010994">
    <property type="entry name" value="RuvA_2-like"/>
</dbReference>
<reference evidence="6 7" key="2">
    <citation type="journal article" date="2015" name="BMC Genomics">
        <title>Analysis of three genomes within the thermophilic bacterial species Caldanaerobacter subterraneus with a focus on carbon monoxide dehydrogenase evolution and hydrolase diversity.</title>
        <authorList>
            <person name="Sant'Anna F.H."/>
            <person name="Lebedinsky A.V."/>
            <person name="Sokolova T.G."/>
            <person name="Robb F.T."/>
            <person name="Gonzalez J.M."/>
        </authorList>
    </citation>
    <scope>NUCLEOTIDE SEQUENCE [LARGE SCALE GENOMIC DNA]</scope>
    <source>
        <strain evidence="6 7">DSM 12653</strain>
    </source>
</reference>
<feature type="domain" description="Helix-hairpin-helix DNA-binding motif class 1" evidence="4">
    <location>
        <begin position="147"/>
        <end position="166"/>
    </location>
</feature>
<keyword evidence="6" id="KW-0540">Nuclease</keyword>
<name>A0A0F5PP90_9THEO</name>
<dbReference type="GO" id="GO:0006281">
    <property type="term" value="P:DNA repair"/>
    <property type="evidence" value="ECO:0007669"/>
    <property type="project" value="InterPro"/>
</dbReference>
<evidence type="ECO:0000256" key="2">
    <source>
        <dbReference type="ARBA" id="ARBA00022840"/>
    </source>
</evidence>
<dbReference type="SUPFAM" id="SSF52540">
    <property type="entry name" value="P-loop containing nucleoside triphosphate hydrolases"/>
    <property type="match status" value="1"/>
</dbReference>
<dbReference type="SUPFAM" id="SSF47781">
    <property type="entry name" value="RuvA domain 2-like"/>
    <property type="match status" value="1"/>
</dbReference>
<dbReference type="InterPro" id="IPR055446">
    <property type="entry name" value="RecD2_N_OB"/>
</dbReference>
<dbReference type="Pfam" id="PF13245">
    <property type="entry name" value="AAA_19"/>
    <property type="match status" value="1"/>
</dbReference>
<dbReference type="InterPro" id="IPR027417">
    <property type="entry name" value="P-loop_NTPase"/>
</dbReference>
<dbReference type="Pfam" id="PF14520">
    <property type="entry name" value="HHH_5"/>
    <property type="match status" value="1"/>
</dbReference>
<feature type="domain" description="Helix-hairpin-helix DNA-binding motif class 1" evidence="4">
    <location>
        <begin position="112"/>
        <end position="133"/>
    </location>
</feature>
<keyword evidence="3" id="KW-0238">DNA-binding</keyword>
<dbReference type="Pfam" id="PF18335">
    <property type="entry name" value="SH3_13"/>
    <property type="match status" value="1"/>
</dbReference>
<dbReference type="Pfam" id="PF13538">
    <property type="entry name" value="UvrD_C_2"/>
    <property type="match status" value="1"/>
</dbReference>
<accession>A0A0F5PP90</accession>
<feature type="domain" description="AAA+ ATPase" evidence="5">
    <location>
        <begin position="364"/>
        <end position="516"/>
    </location>
</feature>
<comment type="function">
    <text evidence="3">DNA-dependent ATPase and ATP-dependent 5'-3' DNA helicase. Has no activity on blunt DNA or DNA with 3'-overhangs, requires at least 10 bases of 5'-ssDNA for helicase activity.</text>
</comment>
<organism evidence="6 7">
    <name type="scientific">Caldanaerobacter subterraneus subsp. pacificus DSM 12653</name>
    <dbReference type="NCBI Taxonomy" id="391606"/>
    <lineage>
        <taxon>Bacteria</taxon>
        <taxon>Bacillati</taxon>
        <taxon>Bacillota</taxon>
        <taxon>Clostridia</taxon>
        <taxon>Thermoanaerobacterales</taxon>
        <taxon>Thermoanaerobacteraceae</taxon>
        <taxon>Caldanaerobacter</taxon>
    </lineage>
</organism>
<reference evidence="6 7" key="1">
    <citation type="submission" date="2008-07" db="EMBL/GenBank/DDBJ databases">
        <authorList>
            <person name="Gonzalez J."/>
            <person name="Sokolova T."/>
            <person name="Ferriera S."/>
            <person name="Johnson J."/>
            <person name="Kravitz S."/>
            <person name="Beeson K."/>
            <person name="Sutton G."/>
            <person name="Rogers Y.-H."/>
            <person name="Friedman R."/>
            <person name="Frazier M."/>
            <person name="Venter J.C."/>
        </authorList>
    </citation>
    <scope>NUCLEOTIDE SEQUENCE [LARGE SCALE GENOMIC DNA]</scope>
    <source>
        <strain evidence="6 7">DSM 12653</strain>
    </source>
</reference>
<dbReference type="SMART" id="SM00382">
    <property type="entry name" value="AAA"/>
    <property type="match status" value="1"/>
</dbReference>
<evidence type="ECO:0000259" key="4">
    <source>
        <dbReference type="SMART" id="SM00278"/>
    </source>
</evidence>
<dbReference type="GO" id="GO:0005524">
    <property type="term" value="F:ATP binding"/>
    <property type="evidence" value="ECO:0007669"/>
    <property type="project" value="UniProtKB-UniRule"/>
</dbReference>
<feature type="binding site" evidence="3">
    <location>
        <begin position="375"/>
        <end position="379"/>
    </location>
    <ligand>
        <name>ATP</name>
        <dbReference type="ChEBI" id="CHEBI:30616"/>
    </ligand>
</feature>
<dbReference type="AlphaFoldDB" id="A0A0F5PP90"/>
<evidence type="ECO:0000256" key="1">
    <source>
        <dbReference type="ARBA" id="ARBA00022741"/>
    </source>
</evidence>
<evidence type="ECO:0000259" key="5">
    <source>
        <dbReference type="SMART" id="SM00382"/>
    </source>
</evidence>
<dbReference type="CDD" id="cd18809">
    <property type="entry name" value="SF1_C_RecD"/>
    <property type="match status" value="1"/>
</dbReference>
<dbReference type="NCBIfam" id="TIGR01448">
    <property type="entry name" value="recD_rel"/>
    <property type="match status" value="1"/>
</dbReference>
<sequence>MTKIKGLNPLYPPLNRLKLSCKKYFLTGGKAMVEVEGVVEEIIFRNEQNGYTVLELDIEGDMVTAVGVMPFVTVGERIKVQGEWVVHPDYGDQIRVINYQTLSPNTLEGIERFLASGLIPGIGPVTARKIVERFGLDSLHVIETEPHRLREIKGLSDEKIKRISEAYEMQKGIKEVMVFLHQFGISSHMAIKIYKEYGNNAIEIIKQNPYRLADDIFGIGFKTADKIAESLGIDPHSTYRISAGARYVLMQYAANGHTYVPKELLKKETAQLLEVSEEEVEDAFVLLAQNEKIHIERFEDETVGVYYIPYYVAELHTAERLFTMTVTQCEDLKIDVQKEIRDFEKEAGIVLEKTQKLAVEEAIKNSVVVITGGPGTGKTTIINCIIRIFEKANKKVALAAPTGRAAKRITEATGKEAKTIHRLLEYTYTEEEGKGFNKNEKDPLKYDVIIIDEASMVDILLMNALLKAIPAGSRLILVGDADQLPSVGAGNVLRDIIDSGIVKVIRLKEIFRQQKESLIVVNAHKINNGEYPTYNDKNGDFFFLSVPTQEDMLKTILDLVTNRLPKAYGFHPVNDIQVLTPMKKGLIGVHNLNIELQKVLNPPSKDKAEKPMKEFTFRVGDKVMQIKNNYRMTWKRGDEEGEGVFNGDIGIIQSIDEELQEVTVYFDDEKVVTYDFSDLDELTLSYAITVHKSQGSEFPVVIMPVTYGPPMLLTRNLLYTAVTRAKKLVVLVGQEKYLKFMIDNNRISKRYSGLLSRLKKTLIYIQ</sequence>
<evidence type="ECO:0000313" key="7">
    <source>
        <dbReference type="Proteomes" id="UP000010146"/>
    </source>
</evidence>
<dbReference type="GO" id="GO:0043139">
    <property type="term" value="F:5'-3' DNA helicase activity"/>
    <property type="evidence" value="ECO:0007669"/>
    <property type="project" value="UniProtKB-UniRule"/>
</dbReference>
<keyword evidence="3" id="KW-0413">Isomerase</keyword>
<comment type="similarity">
    <text evidence="3">Belongs to the RecD family. RecD2 subfamily.</text>
</comment>
<keyword evidence="3" id="KW-0378">Hydrolase</keyword>